<reference evidence="8" key="2">
    <citation type="submission" date="2013-05" db="EMBL/GenBank/DDBJ databases">
        <authorList>
            <person name="Carter J.-M."/>
            <person name="Baker S.C."/>
            <person name="Pink R."/>
            <person name="Carter D.R.F."/>
            <person name="Collins A."/>
            <person name="Tomlin J."/>
            <person name="Gibbs M."/>
            <person name="Breuker C.J."/>
        </authorList>
    </citation>
    <scope>NUCLEOTIDE SEQUENCE</scope>
    <source>
        <tissue evidence="8">Ovary</tissue>
    </source>
</reference>
<feature type="compositionally biased region" description="Gly residues" evidence="5">
    <location>
        <begin position="693"/>
        <end position="717"/>
    </location>
</feature>
<accession>S4P8N5</accession>
<sequence>MSDRKRLLDDLRVIDLRAELEKRNLDKSGVRGVLIKRLTKHLVEEGHDPETFTFELSGTEPKTPSKRSRRTESSVDPTDTEDTPALEDMIVQDTAGEEEQTDNTEENKAEAAKESPTKPDLKMDVDESEKVNRKRESKDEPEATQAKKQCTDKDVKIEEKLENTDAEDSINLDIGDDELLNEETDNNAKNKKDDDASEEPAPASSDDAAQKDSTTADITTNENQQVTSEAAATSIDTEKSDKDEKDDKDKDGDDKREKKDDNKEGGARNLWVSGLSGDTRAKDLKQLCSKHGKVIGAKVVTNARTPGSRCYGYVTMASAQDAENCIKNLHRTELHGRMISVEKAKSESESSTRRQPSAGRPERRTSKDRKDEAKENQDDKEGTDKTSEPKAKKEGDVSGAESTRSTSESRGKSHRSDKDKTRHSSRNRETRRSPAREVLSFSRIWKERDVARARERSRAAREEERRRRAAEDALRERERRQRIEKNRLAVEREKLRAEREKIEREKNELLRLERERHRLEREKLELERLELKRAQLRLEEERRKRGYESGTYRKPAVSPPPEPAYERDSRHKRPPPPQMASGRGQFEAPPPPRFEMPTNYDRGNDKRDRDRDYKRDYPRHVSSGNMKYPSNGSTNEDTRQQMPPGTRLKEPGRSYDAREGRSYRPSPPGKPEPRNWNASNRYPDAAAASKGSVSGGGTSGGGEAWTGGEPRYGGGGAYEPRYPPSYPAPPPAATYPDRYPSGREYARKY</sequence>
<feature type="compositionally biased region" description="Basic and acidic residues" evidence="5">
    <location>
        <begin position="341"/>
        <end position="352"/>
    </location>
</feature>
<dbReference type="InterPro" id="IPR036361">
    <property type="entry name" value="SAP_dom_sf"/>
</dbReference>
<dbReference type="RefSeq" id="XP_039759785.1">
    <property type="nucleotide sequence ID" value="XM_039903851.1"/>
</dbReference>
<dbReference type="AlphaFoldDB" id="S4P8N5"/>
<dbReference type="GO" id="GO:0003723">
    <property type="term" value="F:RNA binding"/>
    <property type="evidence" value="ECO:0007669"/>
    <property type="project" value="UniProtKB-UniRule"/>
</dbReference>
<feature type="region of interest" description="Disordered" evidence="5">
    <location>
        <begin position="41"/>
        <end position="278"/>
    </location>
</feature>
<dbReference type="Gene3D" id="3.30.70.330">
    <property type="match status" value="1"/>
</dbReference>
<feature type="compositionally biased region" description="Basic and acidic residues" evidence="5">
    <location>
        <begin position="647"/>
        <end position="662"/>
    </location>
</feature>
<organism evidence="8">
    <name type="scientific">Pararge aegeria</name>
    <name type="common">speckled wood butterfly</name>
    <dbReference type="NCBI Taxonomy" id="116150"/>
    <lineage>
        <taxon>Eukaryota</taxon>
        <taxon>Metazoa</taxon>
        <taxon>Ecdysozoa</taxon>
        <taxon>Arthropoda</taxon>
        <taxon>Hexapoda</taxon>
        <taxon>Insecta</taxon>
        <taxon>Pterygota</taxon>
        <taxon>Neoptera</taxon>
        <taxon>Endopterygota</taxon>
        <taxon>Lepidoptera</taxon>
        <taxon>Glossata</taxon>
        <taxon>Ditrysia</taxon>
        <taxon>Papilionoidea</taxon>
        <taxon>Nymphalidae</taxon>
        <taxon>Satyrinae</taxon>
        <taxon>Satyrini</taxon>
        <taxon>Parargina</taxon>
        <taxon>Pararge</taxon>
    </lineage>
</organism>
<feature type="compositionally biased region" description="Basic and acidic residues" evidence="5">
    <location>
        <begin position="236"/>
        <end position="266"/>
    </location>
</feature>
<evidence type="ECO:0000256" key="2">
    <source>
        <dbReference type="ARBA" id="ARBA00022884"/>
    </source>
</evidence>
<dbReference type="PANTHER" id="PTHR15683:SF8">
    <property type="entry name" value="SCAFFOLD ATTACHMENT FACTOR B, ISOFORM B"/>
    <property type="match status" value="1"/>
</dbReference>
<dbReference type="SMART" id="SM00513">
    <property type="entry name" value="SAP"/>
    <property type="match status" value="1"/>
</dbReference>
<feature type="compositionally biased region" description="Polar residues" evidence="5">
    <location>
        <begin position="622"/>
        <end position="643"/>
    </location>
</feature>
<dbReference type="GO" id="GO:0043565">
    <property type="term" value="F:sequence-specific DNA binding"/>
    <property type="evidence" value="ECO:0007669"/>
    <property type="project" value="TreeGrafter"/>
</dbReference>
<feature type="compositionally biased region" description="Basic and acidic residues" evidence="5">
    <location>
        <begin position="602"/>
        <end position="619"/>
    </location>
</feature>
<keyword evidence="2 4" id="KW-0694">RNA-binding</keyword>
<feature type="compositionally biased region" description="Basic and acidic residues" evidence="5">
    <location>
        <begin position="41"/>
        <end position="50"/>
    </location>
</feature>
<feature type="compositionally biased region" description="Acidic residues" evidence="5">
    <location>
        <begin position="164"/>
        <end position="185"/>
    </location>
</feature>
<evidence type="ECO:0000256" key="5">
    <source>
        <dbReference type="SAM" id="MobiDB-lite"/>
    </source>
</evidence>
<reference evidence="8" key="1">
    <citation type="journal article" date="2013" name="BMC Genomics">
        <title>Unscrambling butterfly oogenesis.</title>
        <authorList>
            <person name="Carter J.M."/>
            <person name="Baker S.C."/>
            <person name="Pink R."/>
            <person name="Carter D.R."/>
            <person name="Collins A."/>
            <person name="Tomlin J."/>
            <person name="Gibbs M."/>
            <person name="Breuker C.J."/>
        </authorList>
    </citation>
    <scope>NUCLEOTIDE SEQUENCE</scope>
    <source>
        <tissue evidence="8">Ovary</tissue>
    </source>
</reference>
<feature type="compositionally biased region" description="Basic and acidic residues" evidence="5">
    <location>
        <begin position="149"/>
        <end position="163"/>
    </location>
</feature>
<evidence type="ECO:0000256" key="4">
    <source>
        <dbReference type="PROSITE-ProRule" id="PRU00176"/>
    </source>
</evidence>
<feature type="compositionally biased region" description="Acidic residues" evidence="5">
    <location>
        <begin position="95"/>
        <end position="104"/>
    </location>
</feature>
<feature type="compositionally biased region" description="Basic and acidic residues" evidence="5">
    <location>
        <begin position="105"/>
        <end position="141"/>
    </location>
</feature>
<dbReference type="Gene3D" id="1.10.720.30">
    <property type="entry name" value="SAP domain"/>
    <property type="match status" value="1"/>
</dbReference>
<dbReference type="GeneID" id="120633610"/>
<feature type="compositionally biased region" description="Polar residues" evidence="5">
    <location>
        <begin position="211"/>
        <end position="235"/>
    </location>
</feature>
<dbReference type="SUPFAM" id="SSF68906">
    <property type="entry name" value="SAP domain"/>
    <property type="match status" value="1"/>
</dbReference>
<dbReference type="Pfam" id="PF02037">
    <property type="entry name" value="SAP"/>
    <property type="match status" value="1"/>
</dbReference>
<dbReference type="CTD" id="42958"/>
<dbReference type="InterPro" id="IPR000504">
    <property type="entry name" value="RRM_dom"/>
</dbReference>
<feature type="domain" description="RRM" evidence="6">
    <location>
        <begin position="268"/>
        <end position="346"/>
    </location>
</feature>
<feature type="region of interest" description="Disordered" evidence="5">
    <location>
        <begin position="535"/>
        <end position="749"/>
    </location>
</feature>
<feature type="compositionally biased region" description="Basic and acidic residues" evidence="5">
    <location>
        <begin position="535"/>
        <end position="547"/>
    </location>
</feature>
<dbReference type="SMART" id="SM00360">
    <property type="entry name" value="RRM"/>
    <property type="match status" value="1"/>
</dbReference>
<dbReference type="PROSITE" id="PS50800">
    <property type="entry name" value="SAP"/>
    <property type="match status" value="1"/>
</dbReference>
<dbReference type="GO" id="GO:0050684">
    <property type="term" value="P:regulation of mRNA processing"/>
    <property type="evidence" value="ECO:0007669"/>
    <property type="project" value="TreeGrafter"/>
</dbReference>
<evidence type="ECO:0000256" key="3">
    <source>
        <dbReference type="ARBA" id="ARBA00023242"/>
    </source>
</evidence>
<evidence type="ECO:0000256" key="1">
    <source>
        <dbReference type="ARBA" id="ARBA00004123"/>
    </source>
</evidence>
<feature type="compositionally biased region" description="Basic and acidic residues" evidence="5">
    <location>
        <begin position="407"/>
        <end position="435"/>
    </location>
</feature>
<keyword evidence="3" id="KW-0539">Nucleus</keyword>
<evidence type="ECO:0000313" key="8">
    <source>
        <dbReference type="EMBL" id="JAA88446.1"/>
    </source>
</evidence>
<proteinExistence type="predicted"/>
<feature type="compositionally biased region" description="Basic and acidic residues" evidence="5">
    <location>
        <begin position="444"/>
        <end position="486"/>
    </location>
</feature>
<dbReference type="Pfam" id="PF00076">
    <property type="entry name" value="RRM_1"/>
    <property type="match status" value="1"/>
</dbReference>
<dbReference type="InterPro" id="IPR051738">
    <property type="entry name" value="SAF_Modulators"/>
</dbReference>
<feature type="compositionally biased region" description="Basic and acidic residues" evidence="5">
    <location>
        <begin position="360"/>
        <end position="396"/>
    </location>
</feature>
<evidence type="ECO:0000259" key="6">
    <source>
        <dbReference type="PROSITE" id="PS50102"/>
    </source>
</evidence>
<dbReference type="InterPro" id="IPR003034">
    <property type="entry name" value="SAP_dom"/>
</dbReference>
<dbReference type="GO" id="GO:0005634">
    <property type="term" value="C:nucleus"/>
    <property type="evidence" value="ECO:0007669"/>
    <property type="project" value="UniProtKB-SubCell"/>
</dbReference>
<feature type="compositionally biased region" description="Basic and acidic residues" evidence="5">
    <location>
        <begin position="740"/>
        <end position="749"/>
    </location>
</feature>
<feature type="compositionally biased region" description="Pro residues" evidence="5">
    <location>
        <begin position="721"/>
        <end position="733"/>
    </location>
</feature>
<feature type="domain" description="SAP" evidence="7">
    <location>
        <begin position="8"/>
        <end position="42"/>
    </location>
</feature>
<dbReference type="SUPFAM" id="SSF54928">
    <property type="entry name" value="RNA-binding domain, RBD"/>
    <property type="match status" value="1"/>
</dbReference>
<dbReference type="EMBL" id="GAIX01004114">
    <property type="protein sequence ID" value="JAA88446.1"/>
    <property type="molecule type" value="Transcribed_RNA"/>
</dbReference>
<dbReference type="PANTHER" id="PTHR15683">
    <property type="entry name" value="SCAFFOLD ATTACHMENT FACTOR B-RELATED"/>
    <property type="match status" value="1"/>
</dbReference>
<name>S4P8N5_9NEOP</name>
<dbReference type="PROSITE" id="PS50102">
    <property type="entry name" value="RRM"/>
    <property type="match status" value="1"/>
</dbReference>
<protein>
    <submittedName>
        <fullName evidence="8">SAFB-like transcription modulator</fullName>
    </submittedName>
</protein>
<evidence type="ECO:0000259" key="7">
    <source>
        <dbReference type="PROSITE" id="PS50800"/>
    </source>
</evidence>
<dbReference type="InterPro" id="IPR035979">
    <property type="entry name" value="RBD_domain_sf"/>
</dbReference>
<feature type="region of interest" description="Disordered" evidence="5">
    <location>
        <begin position="341"/>
        <end position="486"/>
    </location>
</feature>
<dbReference type="InterPro" id="IPR012677">
    <property type="entry name" value="Nucleotide-bd_a/b_plait_sf"/>
</dbReference>
<comment type="subcellular location">
    <subcellularLocation>
        <location evidence="1">Nucleus</location>
    </subcellularLocation>
</comment>
<dbReference type="GO" id="GO:0006357">
    <property type="term" value="P:regulation of transcription by RNA polymerase II"/>
    <property type="evidence" value="ECO:0007669"/>
    <property type="project" value="TreeGrafter"/>
</dbReference>